<keyword evidence="5 8" id="KW-0812">Transmembrane</keyword>
<evidence type="ECO:0000313" key="9">
    <source>
        <dbReference type="EMBL" id="KAJ8101233.1"/>
    </source>
</evidence>
<comment type="caution">
    <text evidence="9">The sequence shown here is derived from an EMBL/GenBank/DDBJ whole genome shotgun (WGS) entry which is preliminary data.</text>
</comment>
<sequence>MEADSSTICKDISMRSQCCKKSFCDVSVDVEKSATKDPNASSKGNESQEKRQKLDFLGEVLLAMTGVILIGYFIPSANIVLDNGKFAGVSGPIVLCCFAAIDDVSNSSQLKPLERRAAQYIRQLAHIPAGNVWSAWATLPDAPALREGVILVGIARCIAMVLIWVKLAQGDTILGYTNAEGGI</sequence>
<keyword evidence="10" id="KW-1185">Reference proteome</keyword>
<keyword evidence="6 8" id="KW-1133">Transmembrane helix</keyword>
<evidence type="ECO:0000256" key="3">
    <source>
        <dbReference type="ARBA" id="ARBA00022448"/>
    </source>
</evidence>
<dbReference type="GO" id="GO:0015297">
    <property type="term" value="F:antiporter activity"/>
    <property type="evidence" value="ECO:0007669"/>
    <property type="project" value="InterPro"/>
</dbReference>
<evidence type="ECO:0000256" key="8">
    <source>
        <dbReference type="SAM" id="Phobius"/>
    </source>
</evidence>
<evidence type="ECO:0000256" key="7">
    <source>
        <dbReference type="ARBA" id="ARBA00023136"/>
    </source>
</evidence>
<dbReference type="Proteomes" id="UP001217417">
    <property type="component" value="Unassembled WGS sequence"/>
</dbReference>
<dbReference type="InterPro" id="IPR038770">
    <property type="entry name" value="Na+/solute_symporter_sf"/>
</dbReference>
<keyword evidence="3" id="KW-0813">Transport</keyword>
<dbReference type="Pfam" id="PF01758">
    <property type="entry name" value="SBF"/>
    <property type="match status" value="1"/>
</dbReference>
<comment type="subcellular location">
    <subcellularLocation>
        <location evidence="1">Cell membrane</location>
        <topology evidence="1">Multi-pass membrane protein</topology>
    </subcellularLocation>
</comment>
<dbReference type="EMBL" id="JARPMG010000004">
    <property type="protein sequence ID" value="KAJ8101233.1"/>
    <property type="molecule type" value="Genomic_DNA"/>
</dbReference>
<dbReference type="GO" id="GO:0015104">
    <property type="term" value="F:antimonite transmembrane transporter activity"/>
    <property type="evidence" value="ECO:0007669"/>
    <property type="project" value="TreeGrafter"/>
</dbReference>
<name>A0AAD7QTJ4_9ASCO</name>
<keyword evidence="7 8" id="KW-0472">Membrane</keyword>
<keyword evidence="4" id="KW-1003">Cell membrane</keyword>
<organism evidence="9 10">
    <name type="scientific">Lipomyces tetrasporus</name>
    <dbReference type="NCBI Taxonomy" id="54092"/>
    <lineage>
        <taxon>Eukaryota</taxon>
        <taxon>Fungi</taxon>
        <taxon>Dikarya</taxon>
        <taxon>Ascomycota</taxon>
        <taxon>Saccharomycotina</taxon>
        <taxon>Lipomycetes</taxon>
        <taxon>Lipomycetales</taxon>
        <taxon>Lipomycetaceae</taxon>
        <taxon>Lipomyces</taxon>
    </lineage>
</organism>
<protein>
    <submittedName>
        <fullName evidence="9">Uncharacterized protein</fullName>
    </submittedName>
</protein>
<reference evidence="9" key="1">
    <citation type="submission" date="2023-03" db="EMBL/GenBank/DDBJ databases">
        <title>Near-Complete genome sequence of Lipomyces tetrasporous NRRL Y-64009, an oleaginous yeast capable of growing on lignocellulosic hydrolysates.</title>
        <authorList>
            <consortium name="Lawrence Berkeley National Laboratory"/>
            <person name="Jagtap S.S."/>
            <person name="Liu J.-J."/>
            <person name="Walukiewicz H.E."/>
            <person name="Pangilinan J."/>
            <person name="Lipzen A."/>
            <person name="Ahrendt S."/>
            <person name="Koriabine M."/>
            <person name="Cobaugh K."/>
            <person name="Salamov A."/>
            <person name="Yoshinaga Y."/>
            <person name="Ng V."/>
            <person name="Daum C."/>
            <person name="Grigoriev I.V."/>
            <person name="Slininger P.J."/>
            <person name="Dien B.S."/>
            <person name="Jin Y.-S."/>
            <person name="Rao C.V."/>
        </authorList>
    </citation>
    <scope>NUCLEOTIDE SEQUENCE</scope>
    <source>
        <strain evidence="9">NRRL Y-64009</strain>
    </source>
</reference>
<comment type="similarity">
    <text evidence="2">Belongs to the arsenical resistance-3 (ACR3) (TC 2.A.59) family.</text>
</comment>
<dbReference type="GeneID" id="80881112"/>
<dbReference type="PANTHER" id="PTHR43057:SF1">
    <property type="entry name" value="ARSENICAL-RESISTANCE PROTEIN 3"/>
    <property type="match status" value="1"/>
</dbReference>
<dbReference type="GO" id="GO:0005886">
    <property type="term" value="C:plasma membrane"/>
    <property type="evidence" value="ECO:0007669"/>
    <property type="project" value="UniProtKB-SubCell"/>
</dbReference>
<dbReference type="InterPro" id="IPR002657">
    <property type="entry name" value="BilAc:Na_symport/Acr3"/>
</dbReference>
<dbReference type="GO" id="GO:0015105">
    <property type="term" value="F:arsenite transmembrane transporter activity"/>
    <property type="evidence" value="ECO:0007669"/>
    <property type="project" value="TreeGrafter"/>
</dbReference>
<dbReference type="AlphaFoldDB" id="A0AAD7QTJ4"/>
<dbReference type="RefSeq" id="XP_056044683.1">
    <property type="nucleotide sequence ID" value="XM_056185946.1"/>
</dbReference>
<evidence type="ECO:0000256" key="4">
    <source>
        <dbReference type="ARBA" id="ARBA00022475"/>
    </source>
</evidence>
<feature type="transmembrane region" description="Helical" evidence="8">
    <location>
        <begin position="56"/>
        <end position="74"/>
    </location>
</feature>
<evidence type="ECO:0000256" key="5">
    <source>
        <dbReference type="ARBA" id="ARBA00022692"/>
    </source>
</evidence>
<feature type="transmembrane region" description="Helical" evidence="8">
    <location>
        <begin position="148"/>
        <end position="165"/>
    </location>
</feature>
<proteinExistence type="inferred from homology"/>
<evidence type="ECO:0000313" key="10">
    <source>
        <dbReference type="Proteomes" id="UP001217417"/>
    </source>
</evidence>
<dbReference type="Gene3D" id="1.20.1530.20">
    <property type="match status" value="1"/>
</dbReference>
<evidence type="ECO:0000256" key="6">
    <source>
        <dbReference type="ARBA" id="ARBA00022989"/>
    </source>
</evidence>
<dbReference type="InterPro" id="IPR004706">
    <property type="entry name" value="Arsenical-R_Acr3"/>
</dbReference>
<gene>
    <name evidence="9" type="ORF">POJ06DRAFT_237379</name>
</gene>
<evidence type="ECO:0000256" key="1">
    <source>
        <dbReference type="ARBA" id="ARBA00004651"/>
    </source>
</evidence>
<dbReference type="PANTHER" id="PTHR43057">
    <property type="entry name" value="ARSENITE EFFLUX TRANSPORTER"/>
    <property type="match status" value="1"/>
</dbReference>
<evidence type="ECO:0000256" key="2">
    <source>
        <dbReference type="ARBA" id="ARBA00010110"/>
    </source>
</evidence>
<accession>A0AAD7QTJ4</accession>